<dbReference type="Proteomes" id="UP000830671">
    <property type="component" value="Chromosome 8"/>
</dbReference>
<feature type="compositionally biased region" description="Basic residues" evidence="1">
    <location>
        <begin position="25"/>
        <end position="34"/>
    </location>
</feature>
<evidence type="ECO:0000313" key="2">
    <source>
        <dbReference type="EMBL" id="UQC89118.1"/>
    </source>
</evidence>
<keyword evidence="3" id="KW-1185">Reference proteome</keyword>
<accession>A0A9Q8T569</accession>
<organism evidence="2 3">
    <name type="scientific">Colletotrichum lupini</name>
    <dbReference type="NCBI Taxonomy" id="145971"/>
    <lineage>
        <taxon>Eukaryota</taxon>
        <taxon>Fungi</taxon>
        <taxon>Dikarya</taxon>
        <taxon>Ascomycota</taxon>
        <taxon>Pezizomycotina</taxon>
        <taxon>Sordariomycetes</taxon>
        <taxon>Hypocreomycetidae</taxon>
        <taxon>Glomerellales</taxon>
        <taxon>Glomerellaceae</taxon>
        <taxon>Colletotrichum</taxon>
        <taxon>Colletotrichum acutatum species complex</taxon>
    </lineage>
</organism>
<dbReference type="EMBL" id="CP019480">
    <property type="protein sequence ID" value="UQC89118.1"/>
    <property type="molecule type" value="Genomic_DNA"/>
</dbReference>
<sequence>MTTDRSLNLPRPPSPRDAGTLPPHQNHRKHHHRATTSTMQLHPRTSTPSASTVLRDFLNQAKCTCCTVRVVELTKQRAVVEWGSVPYFTARGQRAEFVYYTAERVADVRPDLLRTWTTGRSGAGAGVGQQGNGNGRKEETAEWIRDRLRDSWLVEQLAYWVEFLEEWKSYREWYVYKPELFEGKEPDVLSPGCEGCVKPHWPGGLRRRASSCA</sequence>
<evidence type="ECO:0000256" key="1">
    <source>
        <dbReference type="SAM" id="MobiDB-lite"/>
    </source>
</evidence>
<feature type="compositionally biased region" description="Polar residues" evidence="1">
    <location>
        <begin position="35"/>
        <end position="48"/>
    </location>
</feature>
<protein>
    <submittedName>
        <fullName evidence="2">Uncharacterized protein</fullName>
    </submittedName>
</protein>
<reference evidence="2" key="1">
    <citation type="journal article" date="2021" name="Mol. Plant Microbe Interact.">
        <title>Complete Genome Sequence of the Plant-Pathogenic Fungus Colletotrichum lupini.</title>
        <authorList>
            <person name="Baroncelli R."/>
            <person name="Pensec F."/>
            <person name="Da Lio D."/>
            <person name="Boufleur T."/>
            <person name="Vicente I."/>
            <person name="Sarrocco S."/>
            <person name="Picot A."/>
            <person name="Baraldi E."/>
            <person name="Sukno S."/>
            <person name="Thon M."/>
            <person name="Le Floch G."/>
        </authorList>
    </citation>
    <scope>NUCLEOTIDE SEQUENCE</scope>
    <source>
        <strain evidence="2">IMI 504893</strain>
    </source>
</reference>
<gene>
    <name evidence="2" type="ORF">CLUP02_14646</name>
</gene>
<proteinExistence type="predicted"/>
<evidence type="ECO:0000313" key="3">
    <source>
        <dbReference type="Proteomes" id="UP000830671"/>
    </source>
</evidence>
<dbReference type="RefSeq" id="XP_049150719.1">
    <property type="nucleotide sequence ID" value="XM_049293573.1"/>
</dbReference>
<dbReference type="GeneID" id="73348583"/>
<name>A0A9Q8T569_9PEZI</name>
<dbReference type="AlphaFoldDB" id="A0A9Q8T569"/>
<dbReference type="KEGG" id="clup:CLUP02_14646"/>
<feature type="region of interest" description="Disordered" evidence="1">
    <location>
        <begin position="1"/>
        <end position="48"/>
    </location>
</feature>